<dbReference type="Proteomes" id="UP001163321">
    <property type="component" value="Chromosome 8"/>
</dbReference>
<organism evidence="1 2">
    <name type="scientific">Peronosclerospora sorghi</name>
    <dbReference type="NCBI Taxonomy" id="230839"/>
    <lineage>
        <taxon>Eukaryota</taxon>
        <taxon>Sar</taxon>
        <taxon>Stramenopiles</taxon>
        <taxon>Oomycota</taxon>
        <taxon>Peronosporomycetes</taxon>
        <taxon>Peronosporales</taxon>
        <taxon>Peronosporaceae</taxon>
        <taxon>Peronosclerospora</taxon>
    </lineage>
</organism>
<name>A0ACC0VLG4_9STRA</name>
<proteinExistence type="predicted"/>
<evidence type="ECO:0000313" key="2">
    <source>
        <dbReference type="Proteomes" id="UP001163321"/>
    </source>
</evidence>
<gene>
    <name evidence="1" type="ORF">PsorP6_016607</name>
</gene>
<accession>A0ACC0VLG4</accession>
<dbReference type="EMBL" id="CM047587">
    <property type="protein sequence ID" value="KAI9907334.1"/>
    <property type="molecule type" value="Genomic_DNA"/>
</dbReference>
<protein>
    <submittedName>
        <fullName evidence="1">Uncharacterized protein</fullName>
    </submittedName>
</protein>
<keyword evidence="2" id="KW-1185">Reference proteome</keyword>
<comment type="caution">
    <text evidence="1">The sequence shown here is derived from an EMBL/GenBank/DDBJ whole genome shotgun (WGS) entry which is preliminary data.</text>
</comment>
<sequence>MPESIPNAVGARQTHRGREDSGAGHWDVCLGLRFPEILMDEFEGVVRHFALHSYPDVLMPANKGVGSLVADLSPNLHLLLLN</sequence>
<evidence type="ECO:0000313" key="1">
    <source>
        <dbReference type="EMBL" id="KAI9907334.1"/>
    </source>
</evidence>
<reference evidence="1 2" key="1">
    <citation type="journal article" date="2022" name="bioRxiv">
        <title>The genome of the oomycete Peronosclerospora sorghi, a cosmopolitan pathogen of maize and sorghum, is inflated with dispersed pseudogenes.</title>
        <authorList>
            <person name="Fletcher K."/>
            <person name="Martin F."/>
            <person name="Isakeit T."/>
            <person name="Cavanaugh K."/>
            <person name="Magill C."/>
            <person name="Michelmore R."/>
        </authorList>
    </citation>
    <scope>NUCLEOTIDE SEQUENCE [LARGE SCALE GENOMIC DNA]</scope>
    <source>
        <strain evidence="1">P6</strain>
    </source>
</reference>